<feature type="region of interest" description="Disordered" evidence="1">
    <location>
        <begin position="1"/>
        <end position="60"/>
    </location>
</feature>
<reference evidence="3" key="1">
    <citation type="journal article" date="2023" name="Nat. Commun.">
        <title>Diploid and tetraploid genomes of Acorus and the evolution of monocots.</title>
        <authorList>
            <person name="Ma L."/>
            <person name="Liu K.W."/>
            <person name="Li Z."/>
            <person name="Hsiao Y.Y."/>
            <person name="Qi Y."/>
            <person name="Fu T."/>
            <person name="Tang G.D."/>
            <person name="Zhang D."/>
            <person name="Sun W.H."/>
            <person name="Liu D.K."/>
            <person name="Li Y."/>
            <person name="Chen G.Z."/>
            <person name="Liu X.D."/>
            <person name="Liao X.Y."/>
            <person name="Jiang Y.T."/>
            <person name="Yu X."/>
            <person name="Hao Y."/>
            <person name="Huang J."/>
            <person name="Zhao X.W."/>
            <person name="Ke S."/>
            <person name="Chen Y.Y."/>
            <person name="Wu W.L."/>
            <person name="Hsu J.L."/>
            <person name="Lin Y.F."/>
            <person name="Huang M.D."/>
            <person name="Li C.Y."/>
            <person name="Huang L."/>
            <person name="Wang Z.W."/>
            <person name="Zhao X."/>
            <person name="Zhong W.Y."/>
            <person name="Peng D.H."/>
            <person name="Ahmad S."/>
            <person name="Lan S."/>
            <person name="Zhang J.S."/>
            <person name="Tsai W.C."/>
            <person name="Van de Peer Y."/>
            <person name="Liu Z.J."/>
        </authorList>
    </citation>
    <scope>NUCLEOTIDE SEQUENCE</scope>
    <source>
        <strain evidence="3">SCP</strain>
    </source>
</reference>
<dbReference type="EMBL" id="JAUJYN010000006">
    <property type="protein sequence ID" value="KAK1269617.1"/>
    <property type="molecule type" value="Genomic_DNA"/>
</dbReference>
<feature type="region of interest" description="Disordered" evidence="1">
    <location>
        <begin position="503"/>
        <end position="568"/>
    </location>
</feature>
<feature type="compositionally biased region" description="Polar residues" evidence="1">
    <location>
        <begin position="557"/>
        <end position="566"/>
    </location>
</feature>
<evidence type="ECO:0000256" key="1">
    <source>
        <dbReference type="SAM" id="MobiDB-lite"/>
    </source>
</evidence>
<organism evidence="3 4">
    <name type="scientific">Acorus gramineus</name>
    <name type="common">Dwarf sweet flag</name>
    <dbReference type="NCBI Taxonomy" id="55184"/>
    <lineage>
        <taxon>Eukaryota</taxon>
        <taxon>Viridiplantae</taxon>
        <taxon>Streptophyta</taxon>
        <taxon>Embryophyta</taxon>
        <taxon>Tracheophyta</taxon>
        <taxon>Spermatophyta</taxon>
        <taxon>Magnoliopsida</taxon>
        <taxon>Liliopsida</taxon>
        <taxon>Acoraceae</taxon>
        <taxon>Acorus</taxon>
    </lineage>
</organism>
<evidence type="ECO:0000259" key="2">
    <source>
        <dbReference type="PROSITE" id="PS51397"/>
    </source>
</evidence>
<name>A0AAV9B0Q7_ACOGR</name>
<dbReference type="PROSITE" id="PS51397">
    <property type="entry name" value="WLM"/>
    <property type="match status" value="1"/>
</dbReference>
<dbReference type="InterPro" id="IPR013536">
    <property type="entry name" value="WLM_dom"/>
</dbReference>
<dbReference type="Pfam" id="PF08325">
    <property type="entry name" value="WLM"/>
    <property type="match status" value="1"/>
</dbReference>
<evidence type="ECO:0000313" key="3">
    <source>
        <dbReference type="EMBL" id="KAK1269617.1"/>
    </source>
</evidence>
<dbReference type="Proteomes" id="UP001179952">
    <property type="component" value="Unassembled WGS sequence"/>
</dbReference>
<reference evidence="3" key="2">
    <citation type="submission" date="2023-06" db="EMBL/GenBank/DDBJ databases">
        <authorList>
            <person name="Ma L."/>
            <person name="Liu K.-W."/>
            <person name="Li Z."/>
            <person name="Hsiao Y.-Y."/>
            <person name="Qi Y."/>
            <person name="Fu T."/>
            <person name="Tang G."/>
            <person name="Zhang D."/>
            <person name="Sun W.-H."/>
            <person name="Liu D.-K."/>
            <person name="Li Y."/>
            <person name="Chen G.-Z."/>
            <person name="Liu X.-D."/>
            <person name="Liao X.-Y."/>
            <person name="Jiang Y.-T."/>
            <person name="Yu X."/>
            <person name="Hao Y."/>
            <person name="Huang J."/>
            <person name="Zhao X.-W."/>
            <person name="Ke S."/>
            <person name="Chen Y.-Y."/>
            <person name="Wu W.-L."/>
            <person name="Hsu J.-L."/>
            <person name="Lin Y.-F."/>
            <person name="Huang M.-D."/>
            <person name="Li C.-Y."/>
            <person name="Huang L."/>
            <person name="Wang Z.-W."/>
            <person name="Zhao X."/>
            <person name="Zhong W.-Y."/>
            <person name="Peng D.-H."/>
            <person name="Ahmad S."/>
            <person name="Lan S."/>
            <person name="Zhang J.-S."/>
            <person name="Tsai W.-C."/>
            <person name="Van De Peer Y."/>
            <person name="Liu Z.-J."/>
        </authorList>
    </citation>
    <scope>NUCLEOTIDE SEQUENCE</scope>
    <source>
        <strain evidence="3">SCP</strain>
        <tissue evidence="3">Leaves</tissue>
    </source>
</reference>
<accession>A0AAV9B0Q7</accession>
<feature type="region of interest" description="Disordered" evidence="1">
    <location>
        <begin position="433"/>
        <end position="473"/>
    </location>
</feature>
<comment type="caution">
    <text evidence="3">The sequence shown here is derived from an EMBL/GenBank/DDBJ whole genome shotgun (WGS) entry which is preliminary data.</text>
</comment>
<dbReference type="InterPro" id="IPR029071">
    <property type="entry name" value="Ubiquitin-like_domsf"/>
</dbReference>
<keyword evidence="4" id="KW-1185">Reference proteome</keyword>
<sequence length="758" mass="83936">MATRAGGGRRRIGEGRKKKPKKKRLMVGGMGSFHASRSGTGQWQHEPAEEGGGGESSNCEPQMAEAQAMVDFMVIWRGKKLNVGINTNSNVKDLGEKLHKLTGVQPDTMRLFVPNSVNKSTKLITPFSIEHSGLSIQQAGIFEGKPVRMMGVFEDEVKEVSQDGTRPDQRILGFEEEEKRLRQRSINQIQTMPKLPQGTYVFCDFRTLDIPGIKLNPPASEALRRMHMLASDPGIIAIMNKHRWRVGIMTELAPVGYVGVSPKCILGFNKNQGEEISLRLRTDDLKGFRKYESIKKTLLHELLNHEAETLDWTKSRGHTLSGIKTSNFQQRDFYYGDDFLNETSASAQKLGGKTISPSVSARASSVEAAYSRLKSALNNSIEGSQMEADTIVHEDPSIAVIEPDPDDSVLESDPGYPQLSDHMQVENLKLHDEPDHDQCIGNANIDEPDPDDSATSESMEFREEPDPDDSEEAKITSRLGIVVEPDPDDSVEVGTVVGNGVVLRYNNMEPDPDDSQGSEMRVEPDPDENVDGQMGREQQMDVQSGEPDPDDTKDLESSLTCKTTNSDNEELHRIEEPVSAICARLQKAIEMLKNEASPVEAASALQTLFKIIGNVIRHPNEMKYRRLRKANPLLQRNVVNYRAAMEVLSVVGFQEDVVENEVGMAEAALATHPHPDNRHPSLSQHIPSYYGFPALTPTHSGSLVAKPFLALCRGSSLSQLFEIAAFGYYLPEIYVEKAATMSEKGYTGRGWVYAGSFV</sequence>
<dbReference type="InterPro" id="IPR018997">
    <property type="entry name" value="PUB_domain"/>
</dbReference>
<dbReference type="Gene3D" id="1.20.58.2190">
    <property type="match status" value="1"/>
</dbReference>
<feature type="domain" description="WLM" evidence="2">
    <location>
        <begin position="193"/>
        <end position="374"/>
    </location>
</feature>
<feature type="compositionally biased region" description="Basic residues" evidence="1">
    <location>
        <begin position="16"/>
        <end position="25"/>
    </location>
</feature>
<dbReference type="Pfam" id="PF09409">
    <property type="entry name" value="PUB"/>
    <property type="match status" value="1"/>
</dbReference>
<dbReference type="PANTHER" id="PTHR47796">
    <property type="entry name" value="ZINC METALLOPROTEINASE-LIKE PROTEIN"/>
    <property type="match status" value="1"/>
</dbReference>
<protein>
    <recommendedName>
        <fullName evidence="2">WLM domain-containing protein</fullName>
    </recommendedName>
</protein>
<dbReference type="PANTHER" id="PTHR47796:SF1">
    <property type="entry name" value="OS08G0500800 PROTEIN"/>
    <property type="match status" value="1"/>
</dbReference>
<dbReference type="SUPFAM" id="SSF54236">
    <property type="entry name" value="Ubiquitin-like"/>
    <property type="match status" value="1"/>
</dbReference>
<evidence type="ECO:0000313" key="4">
    <source>
        <dbReference type="Proteomes" id="UP001179952"/>
    </source>
</evidence>
<dbReference type="SMART" id="SM00580">
    <property type="entry name" value="PUG"/>
    <property type="match status" value="1"/>
</dbReference>
<dbReference type="SUPFAM" id="SSF143503">
    <property type="entry name" value="PUG domain-like"/>
    <property type="match status" value="1"/>
</dbReference>
<dbReference type="AlphaFoldDB" id="A0AAV9B0Q7"/>
<dbReference type="CDD" id="cd10463">
    <property type="entry name" value="PUB_WLM"/>
    <property type="match status" value="1"/>
</dbReference>
<dbReference type="Gene3D" id="3.10.20.90">
    <property type="entry name" value="Phosphatidylinositol 3-kinase Catalytic Subunit, Chain A, domain 1"/>
    <property type="match status" value="1"/>
</dbReference>
<proteinExistence type="predicted"/>
<gene>
    <name evidence="3" type="ORF">QJS04_geneDACA005202</name>
</gene>
<dbReference type="InterPro" id="IPR036339">
    <property type="entry name" value="PUB-like_dom_sf"/>
</dbReference>